<name>A0AA95H541_9GAMM</name>
<dbReference type="AlphaFoldDB" id="A0AA95H541"/>
<proteinExistence type="predicted"/>
<evidence type="ECO:0000313" key="1">
    <source>
        <dbReference type="EMBL" id="WGZ89905.1"/>
    </source>
</evidence>
<reference evidence="1" key="1">
    <citation type="journal article" date="2023" name="Int. J. Mol. Sci.">
        <title>Metagenomics Revealed a New Genus 'Candidatus Thiocaldithrix dubininis' gen. nov., sp. nov. and a New Species 'Candidatus Thiothrix putei' sp. nov. in the Family Thiotrichaceae, Some Members of Which Have Traits of Both Na+- and H+-Motive Energetics.</title>
        <authorList>
            <person name="Ravin N.V."/>
            <person name="Muntyan M.S."/>
            <person name="Smolyakov D.D."/>
            <person name="Rudenko T.S."/>
            <person name="Beletsky A.V."/>
            <person name="Mardanov A.V."/>
            <person name="Grabovich M.Y."/>
        </authorList>
    </citation>
    <scope>NUCLEOTIDE SEQUENCE</scope>
    <source>
        <strain evidence="1">GKL-01</strain>
    </source>
</reference>
<dbReference type="Proteomes" id="UP001300672">
    <property type="component" value="Chromosome"/>
</dbReference>
<organism evidence="1">
    <name type="scientific">Candidatus Thiocaldithrix dubininis</name>
    <dbReference type="NCBI Taxonomy" id="3080823"/>
    <lineage>
        <taxon>Bacteria</taxon>
        <taxon>Pseudomonadati</taxon>
        <taxon>Pseudomonadota</taxon>
        <taxon>Gammaproteobacteria</taxon>
        <taxon>Thiotrichales</taxon>
        <taxon>Thiotrichaceae</taxon>
        <taxon>Candidatus Thiocaldithrix</taxon>
    </lineage>
</organism>
<dbReference type="EMBL" id="CP124755">
    <property type="protein sequence ID" value="WGZ89905.1"/>
    <property type="molecule type" value="Genomic_DNA"/>
</dbReference>
<protein>
    <submittedName>
        <fullName evidence="1">Uncharacterized protein</fullName>
    </submittedName>
</protein>
<sequence>MTSILLNMVTMPVNAAEVMHKISMTRANPTQPISRDAILSMVKSKYSGRILSVQEKPKPEFPDCHIVKMLSLDGEYLTIDVACSKD</sequence>
<accession>A0AA95H541</accession>
<reference evidence="1" key="2">
    <citation type="submission" date="2023-04" db="EMBL/GenBank/DDBJ databases">
        <authorList>
            <person name="Beletskiy A.V."/>
            <person name="Mardanov A.V."/>
            <person name="Ravin N.V."/>
        </authorList>
    </citation>
    <scope>NUCLEOTIDE SEQUENCE</scope>
    <source>
        <strain evidence="1">GKL-01</strain>
    </source>
</reference>
<dbReference type="KEGG" id="tdu:QJT80_10365"/>
<gene>
    <name evidence="1" type="ORF">QJT80_10365</name>
</gene>